<comment type="caution">
    <text evidence="2">The sequence shown here is derived from an EMBL/GenBank/DDBJ whole genome shotgun (WGS) entry which is preliminary data.</text>
</comment>
<gene>
    <name evidence="2" type="ORF">IPF40_07770</name>
</gene>
<dbReference type="SUPFAM" id="SSF54593">
    <property type="entry name" value="Glyoxalase/Bleomycin resistance protein/Dihydroxybiphenyl dioxygenase"/>
    <property type="match status" value="1"/>
</dbReference>
<dbReference type="InterPro" id="IPR029068">
    <property type="entry name" value="Glyas_Bleomycin-R_OHBP_Dase"/>
</dbReference>
<protein>
    <submittedName>
        <fullName evidence="2">VOC family protein</fullName>
    </submittedName>
</protein>
<dbReference type="Pfam" id="PF13669">
    <property type="entry name" value="Glyoxalase_4"/>
    <property type="match status" value="1"/>
</dbReference>
<dbReference type="PANTHER" id="PTHR36113">
    <property type="entry name" value="LYASE, PUTATIVE-RELATED-RELATED"/>
    <property type="match status" value="1"/>
</dbReference>
<accession>A0A934X5Q5</accession>
<reference evidence="2 3" key="1">
    <citation type="submission" date="2020-10" db="EMBL/GenBank/DDBJ databases">
        <title>Connecting structure to function with the recovery of over 1000 high-quality activated sludge metagenome-assembled genomes encoding full-length rRNA genes using long-read sequencing.</title>
        <authorList>
            <person name="Singleton C.M."/>
            <person name="Petriglieri F."/>
            <person name="Kristensen J.M."/>
            <person name="Kirkegaard R.H."/>
            <person name="Michaelsen T.Y."/>
            <person name="Andersen M.H."/>
            <person name="Karst S.M."/>
            <person name="Dueholm M.S."/>
            <person name="Nielsen P.H."/>
            <person name="Albertsen M."/>
        </authorList>
    </citation>
    <scope>NUCLEOTIDE SEQUENCE [LARGE SCALE GENOMIC DNA]</scope>
    <source>
        <strain evidence="2">AalE_18-Q3-R2-46_BAT3C.188</strain>
    </source>
</reference>
<dbReference type="InterPro" id="IPR037523">
    <property type="entry name" value="VOC_core"/>
</dbReference>
<dbReference type="PROSITE" id="PS51819">
    <property type="entry name" value="VOC"/>
    <property type="match status" value="1"/>
</dbReference>
<dbReference type="AlphaFoldDB" id="A0A934X5Q5"/>
<sequence>MVAAESASALAAAGVDGVAGGVGGVGEAGGVGRVGADGLAVGVNGVGADGEADAGGGRTAYRRGGLHHVEVWVGDLVAARASWGWLLGELGWVFGDDWGHGVAWELGPVYLVVESGPDVAAGGHDRRRPGVNHLAFHAGTRDQVDAIVEAAEGHGWELLFADRHPHAGGPDHYAAYLQDGQGFEVELVAT</sequence>
<dbReference type="PANTHER" id="PTHR36113:SF6">
    <property type="entry name" value="FOSFOMYCIN RESISTANCE PROTEIN FOSX"/>
    <property type="match status" value="1"/>
</dbReference>
<feature type="domain" description="VOC" evidence="1">
    <location>
        <begin position="65"/>
        <end position="190"/>
    </location>
</feature>
<dbReference type="Proteomes" id="UP000718281">
    <property type="component" value="Unassembled WGS sequence"/>
</dbReference>
<dbReference type="Gene3D" id="3.10.180.10">
    <property type="entry name" value="2,3-Dihydroxybiphenyl 1,2-Dioxygenase, domain 1"/>
    <property type="match status" value="1"/>
</dbReference>
<evidence type="ECO:0000259" key="1">
    <source>
        <dbReference type="PROSITE" id="PS51819"/>
    </source>
</evidence>
<dbReference type="InterPro" id="IPR051332">
    <property type="entry name" value="Fosfomycin_Res_Enzymes"/>
</dbReference>
<evidence type="ECO:0000313" key="3">
    <source>
        <dbReference type="Proteomes" id="UP000718281"/>
    </source>
</evidence>
<dbReference type="EMBL" id="JADIXZ010000004">
    <property type="protein sequence ID" value="MBK6300940.1"/>
    <property type="molecule type" value="Genomic_DNA"/>
</dbReference>
<proteinExistence type="predicted"/>
<name>A0A934X5Q5_9MICO</name>
<evidence type="ECO:0000313" key="2">
    <source>
        <dbReference type="EMBL" id="MBK6300940.1"/>
    </source>
</evidence>
<organism evidence="2 3">
    <name type="scientific">Candidatus Phosphoribacter hodrii</name>
    <dbReference type="NCBI Taxonomy" id="2953743"/>
    <lineage>
        <taxon>Bacteria</taxon>
        <taxon>Bacillati</taxon>
        <taxon>Actinomycetota</taxon>
        <taxon>Actinomycetes</taxon>
        <taxon>Micrococcales</taxon>
        <taxon>Dermatophilaceae</taxon>
        <taxon>Candidatus Phosphoribacter</taxon>
    </lineage>
</organism>